<dbReference type="PROSITE" id="PS50932">
    <property type="entry name" value="HTH_LACI_2"/>
    <property type="match status" value="1"/>
</dbReference>
<dbReference type="OrthoDB" id="5672046at2"/>
<dbReference type="CDD" id="cd01392">
    <property type="entry name" value="HTH_LacI"/>
    <property type="match status" value="1"/>
</dbReference>
<dbReference type="SUPFAM" id="SSF47413">
    <property type="entry name" value="lambda repressor-like DNA-binding domains"/>
    <property type="match status" value="1"/>
</dbReference>
<evidence type="ECO:0000256" key="2">
    <source>
        <dbReference type="ARBA" id="ARBA00023125"/>
    </source>
</evidence>
<sequence>MRPTPSTDTQRPPTITDVAREAKVGKTSVSRYLNGEFDSLSEALRLRIQQAIGTLGFRPNQMARGLKRGRTRMIGMVVADISNPYSVEVMRGVEAACQKQGFMLMVCNSDNQLELEKRYLDLLTNYRVEGLVINPIGLPEEDLASISNAGLPLVIIDRRAVHLQCDMVGLDNRQAAALATQHLLQQGFQAIHFFTEPIGQISSRSEREQALRQVVAAAGKGYSASTVELDMADSAALADALRKTLKSKKRSAIFAGNGRMLLNVALGLQQLGARWPEDIGLLGFDDPNWAALAGSGITGIRQPTFDIGHAALDFLVQRIDGIVSPARMQAFPGELIIRGSTGALKNVTET</sequence>
<evidence type="ECO:0000259" key="4">
    <source>
        <dbReference type="PROSITE" id="PS50932"/>
    </source>
</evidence>
<dbReference type="InterPro" id="IPR000843">
    <property type="entry name" value="HTH_LacI"/>
</dbReference>
<dbReference type="Gene3D" id="1.10.260.40">
    <property type="entry name" value="lambda repressor-like DNA-binding domains"/>
    <property type="match status" value="1"/>
</dbReference>
<dbReference type="EMBL" id="CP013234">
    <property type="protein sequence ID" value="AMP05410.1"/>
    <property type="molecule type" value="Genomic_DNA"/>
</dbReference>
<dbReference type="Proteomes" id="UP000074561">
    <property type="component" value="Chromosome"/>
</dbReference>
<feature type="domain" description="HTH lacI-type" evidence="4">
    <location>
        <begin position="13"/>
        <end position="68"/>
    </location>
</feature>
<accession>A0A127Q5P5</accession>
<reference evidence="5 6" key="1">
    <citation type="submission" date="2015-11" db="EMBL/GenBank/DDBJ databases">
        <title>Exploring the genomic traits of fungus-feeding bacterial genus Collimonas.</title>
        <authorList>
            <person name="Song C."/>
            <person name="Schmidt R."/>
            <person name="de Jager V."/>
            <person name="Krzyzanowska D."/>
            <person name="Jongedijk E."/>
            <person name="Cankar K."/>
            <person name="Beekwilder J."/>
            <person name="van Veen A."/>
            <person name="de Boer W."/>
            <person name="van Veen J.A."/>
            <person name="Garbeva P."/>
        </authorList>
    </citation>
    <scope>NUCLEOTIDE SEQUENCE [LARGE SCALE GENOMIC DNA]</scope>
    <source>
        <strain evidence="5 6">Ter91</strain>
    </source>
</reference>
<evidence type="ECO:0000313" key="6">
    <source>
        <dbReference type="Proteomes" id="UP000074561"/>
    </source>
</evidence>
<keyword evidence="1" id="KW-0805">Transcription regulation</keyword>
<dbReference type="PROSITE" id="PS00356">
    <property type="entry name" value="HTH_LACI_1"/>
    <property type="match status" value="1"/>
</dbReference>
<dbReference type="AlphaFoldDB" id="A0A127Q5P5"/>
<evidence type="ECO:0000313" key="5">
    <source>
        <dbReference type="EMBL" id="AMP05410.1"/>
    </source>
</evidence>
<protein>
    <submittedName>
        <fullName evidence="5">Periplasmic binding s and sugar binding domain of LacI family protein</fullName>
    </submittedName>
</protein>
<dbReference type="GO" id="GO:0000976">
    <property type="term" value="F:transcription cis-regulatory region binding"/>
    <property type="evidence" value="ECO:0007669"/>
    <property type="project" value="TreeGrafter"/>
</dbReference>
<keyword evidence="3" id="KW-0804">Transcription</keyword>
<dbReference type="InterPro" id="IPR028082">
    <property type="entry name" value="Peripla_BP_I"/>
</dbReference>
<dbReference type="SUPFAM" id="SSF53822">
    <property type="entry name" value="Periplasmic binding protein-like I"/>
    <property type="match status" value="1"/>
</dbReference>
<dbReference type="Pfam" id="PF00532">
    <property type="entry name" value="Peripla_BP_1"/>
    <property type="match status" value="1"/>
</dbReference>
<dbReference type="Gene3D" id="3.40.50.2300">
    <property type="match status" value="2"/>
</dbReference>
<dbReference type="PANTHER" id="PTHR30146:SF145">
    <property type="entry name" value="RIBOSE OPERON REPRESSOR"/>
    <property type="match status" value="1"/>
</dbReference>
<gene>
    <name evidence="5" type="ORF">CPter91_3073</name>
</gene>
<evidence type="ECO:0000256" key="1">
    <source>
        <dbReference type="ARBA" id="ARBA00023015"/>
    </source>
</evidence>
<keyword evidence="2" id="KW-0238">DNA-binding</keyword>
<dbReference type="PANTHER" id="PTHR30146">
    <property type="entry name" value="LACI-RELATED TRANSCRIPTIONAL REPRESSOR"/>
    <property type="match status" value="1"/>
</dbReference>
<dbReference type="InterPro" id="IPR010982">
    <property type="entry name" value="Lambda_DNA-bd_dom_sf"/>
</dbReference>
<dbReference type="Pfam" id="PF00356">
    <property type="entry name" value="LacI"/>
    <property type="match status" value="1"/>
</dbReference>
<name>A0A127Q5P5_9BURK</name>
<organism evidence="5 6">
    <name type="scientific">Collimonas pratensis</name>
    <dbReference type="NCBI Taxonomy" id="279113"/>
    <lineage>
        <taxon>Bacteria</taxon>
        <taxon>Pseudomonadati</taxon>
        <taxon>Pseudomonadota</taxon>
        <taxon>Betaproteobacteria</taxon>
        <taxon>Burkholderiales</taxon>
        <taxon>Oxalobacteraceae</taxon>
        <taxon>Collimonas</taxon>
    </lineage>
</organism>
<dbReference type="PATRIC" id="fig|279113.9.peg.3037"/>
<dbReference type="STRING" id="279113.CPter91_3073"/>
<dbReference type="RefSeq" id="WP_061941343.1">
    <property type="nucleotide sequence ID" value="NZ_CP013234.1"/>
</dbReference>
<dbReference type="CDD" id="cd06283">
    <property type="entry name" value="PBP1_RegR_EndR_KdgR-like"/>
    <property type="match status" value="1"/>
</dbReference>
<dbReference type="KEGG" id="cpra:CPter91_3073"/>
<evidence type="ECO:0000256" key="3">
    <source>
        <dbReference type="ARBA" id="ARBA00023163"/>
    </source>
</evidence>
<dbReference type="InterPro" id="IPR001761">
    <property type="entry name" value="Peripla_BP/Lac1_sug-bd_dom"/>
</dbReference>
<dbReference type="SMART" id="SM00354">
    <property type="entry name" value="HTH_LACI"/>
    <property type="match status" value="1"/>
</dbReference>
<dbReference type="GO" id="GO:0003700">
    <property type="term" value="F:DNA-binding transcription factor activity"/>
    <property type="evidence" value="ECO:0007669"/>
    <property type="project" value="TreeGrafter"/>
</dbReference>
<proteinExistence type="predicted"/>